<dbReference type="Pfam" id="PF07933">
    <property type="entry name" value="DUF1681"/>
    <property type="match status" value="1"/>
</dbReference>
<evidence type="ECO:0000259" key="4">
    <source>
        <dbReference type="Pfam" id="PF07933"/>
    </source>
</evidence>
<gene>
    <name evidence="5" type="ORF">CCMP2556_LOCUS39381</name>
</gene>
<dbReference type="InterPro" id="IPR012466">
    <property type="entry name" value="NECAP_PHear"/>
</dbReference>
<evidence type="ECO:0000313" key="6">
    <source>
        <dbReference type="Proteomes" id="UP001642484"/>
    </source>
</evidence>
<evidence type="ECO:0008006" key="7">
    <source>
        <dbReference type="Google" id="ProtNLM"/>
    </source>
</evidence>
<keyword evidence="2" id="KW-0812">Transmembrane</keyword>
<feature type="domain" description="NECAP PHear" evidence="4">
    <location>
        <begin position="389"/>
        <end position="540"/>
    </location>
</feature>
<dbReference type="Proteomes" id="UP001642484">
    <property type="component" value="Unassembled WGS sequence"/>
</dbReference>
<dbReference type="SUPFAM" id="SSF50729">
    <property type="entry name" value="PH domain-like"/>
    <property type="match status" value="1"/>
</dbReference>
<sequence>MSAPVKEGASFPWTLNPTGLLNDLTVWLGLYAATIPAKELLNVILKFVGDHVIGYTRMDEGDQKVPKLEVLEMHDLCYLAVNTIVEFLGMNHTGAFLLGSSLEYDPRGFNIFNGPLAFIAVFVLNDLIYYPFHLIAHRRIFYPYCHKQHHRQFVPFRGYADAANQHPLEQMYGFSIWIGSLWIISKLLGLHAATAWFGTIAWAVLNICNHLPFDTCIHLPVPYPALPKDHNTHHRFPNTNYATLSTMTDRAFGTFRPYRAAGKAVNENDEQEIPSLREAVPSQWSFLCIGVLLFFSLLAVEAVQLGGALPSRSMSAFQSSALLLLTLSFTSWAVRPTGVAPLPDSARPQRFRLKQRRRGPSESTENPSPRHGSEQVSCFRAAMDDDELEYTLLNKREVLVYQIPPASSSTGHKADDWKKCIWRGRLRIAGKGKDLSVKLLDGGSGNLFAQCAIPNGDYTNYVERVVDSSRYFVLKITNGDRHAFIGLGFEDRNDAFDFNCTLADFKSTWIDREKEAETPQPAVPSKDLSLKEGQTIKINLPGGKNRRREEKVESGYGGGILAPPPSGGSRRQAPAPAAAAAAPVAAPAVAWRAEAPGNDFFGDFHDFQAAPENGGSGSTPQADPFPADPFAGPLRSPQASPAPAVTSPVRDSDPFGGPSRSPQAPSPAADPFGGAPAQAPWPDSFGGFSSAPAAAPVPSLTDERTSYAHKVEEVRKDGDCHILPEHGKPKSLPRCWCEYERVMSVGNM</sequence>
<proteinExistence type="predicted"/>
<feature type="compositionally biased region" description="Low complexity" evidence="1">
    <location>
        <begin position="622"/>
        <end position="631"/>
    </location>
</feature>
<evidence type="ECO:0000256" key="2">
    <source>
        <dbReference type="SAM" id="Phobius"/>
    </source>
</evidence>
<comment type="caution">
    <text evidence="5">The sequence shown here is derived from an EMBL/GenBank/DDBJ whole genome shotgun (WGS) entry which is preliminary data.</text>
</comment>
<feature type="transmembrane region" description="Helical" evidence="2">
    <location>
        <begin position="76"/>
        <end position="99"/>
    </location>
</feature>
<dbReference type="PANTHER" id="PTHR12847:SF9">
    <property type="entry name" value="NECAP-LIKE PROTEIN CG9132"/>
    <property type="match status" value="1"/>
</dbReference>
<evidence type="ECO:0000259" key="3">
    <source>
        <dbReference type="Pfam" id="PF04116"/>
    </source>
</evidence>
<name>A0ABP0PVV6_9DINO</name>
<accession>A0ABP0PVV6</accession>
<feature type="transmembrane region" description="Helical" evidence="2">
    <location>
        <begin position="284"/>
        <end position="303"/>
    </location>
</feature>
<evidence type="ECO:0000256" key="1">
    <source>
        <dbReference type="SAM" id="MobiDB-lite"/>
    </source>
</evidence>
<feature type="transmembrane region" description="Helical" evidence="2">
    <location>
        <begin position="111"/>
        <end position="132"/>
    </location>
</feature>
<dbReference type="InterPro" id="IPR011993">
    <property type="entry name" value="PH-like_dom_sf"/>
</dbReference>
<feature type="region of interest" description="Disordered" evidence="1">
    <location>
        <begin position="343"/>
        <end position="376"/>
    </location>
</feature>
<feature type="compositionally biased region" description="Low complexity" evidence="1">
    <location>
        <begin position="689"/>
        <end position="699"/>
    </location>
</feature>
<dbReference type="EMBL" id="CAXAMN010023707">
    <property type="protein sequence ID" value="CAK9080157.1"/>
    <property type="molecule type" value="Genomic_DNA"/>
</dbReference>
<dbReference type="CDD" id="cd13228">
    <property type="entry name" value="PHear_NECAP"/>
    <property type="match status" value="1"/>
</dbReference>
<dbReference type="Gene3D" id="2.30.29.30">
    <property type="entry name" value="Pleckstrin-homology domain (PH domain)/Phosphotyrosine-binding domain (PTB)"/>
    <property type="match status" value="1"/>
</dbReference>
<dbReference type="InterPro" id="IPR006694">
    <property type="entry name" value="Fatty_acid_hydroxylase"/>
</dbReference>
<reference evidence="5 6" key="1">
    <citation type="submission" date="2024-02" db="EMBL/GenBank/DDBJ databases">
        <authorList>
            <person name="Chen Y."/>
            <person name="Shah S."/>
            <person name="Dougan E. K."/>
            <person name="Thang M."/>
            <person name="Chan C."/>
        </authorList>
    </citation>
    <scope>NUCLEOTIDE SEQUENCE [LARGE SCALE GENOMIC DNA]</scope>
</reference>
<feature type="region of interest" description="Disordered" evidence="1">
    <location>
        <begin position="513"/>
        <end position="575"/>
    </location>
</feature>
<feature type="domain" description="Fatty acid hydroxylase" evidence="3">
    <location>
        <begin position="118"/>
        <end position="254"/>
    </location>
</feature>
<keyword evidence="2" id="KW-0472">Membrane</keyword>
<keyword evidence="2" id="KW-1133">Transmembrane helix</keyword>
<evidence type="ECO:0000313" key="5">
    <source>
        <dbReference type="EMBL" id="CAK9080157.1"/>
    </source>
</evidence>
<protein>
    <recommendedName>
        <fullName evidence="7">NECAP PHear domain-containing protein</fullName>
    </recommendedName>
</protein>
<feature type="region of interest" description="Disordered" evidence="1">
    <location>
        <begin position="602"/>
        <end position="703"/>
    </location>
</feature>
<dbReference type="PANTHER" id="PTHR12847">
    <property type="entry name" value="ATP-BINDING CASSETTE ABC TRANSPORTER-RELATED"/>
    <property type="match status" value="1"/>
</dbReference>
<keyword evidence="6" id="KW-1185">Reference proteome</keyword>
<feature type="compositionally biased region" description="Basic residues" evidence="1">
    <location>
        <begin position="349"/>
        <end position="358"/>
    </location>
</feature>
<dbReference type="Pfam" id="PF04116">
    <property type="entry name" value="FA_hydroxylase"/>
    <property type="match status" value="1"/>
</dbReference>
<organism evidence="5 6">
    <name type="scientific">Durusdinium trenchii</name>
    <dbReference type="NCBI Taxonomy" id="1381693"/>
    <lineage>
        <taxon>Eukaryota</taxon>
        <taxon>Sar</taxon>
        <taxon>Alveolata</taxon>
        <taxon>Dinophyceae</taxon>
        <taxon>Suessiales</taxon>
        <taxon>Symbiodiniaceae</taxon>
        <taxon>Durusdinium</taxon>
    </lineage>
</organism>
<feature type="compositionally biased region" description="Low complexity" evidence="1">
    <location>
        <begin position="658"/>
        <end position="671"/>
    </location>
</feature>